<dbReference type="FunFam" id="2.30.42.10:FF:000001">
    <property type="entry name" value="Disks large homolog 1 isoform 2"/>
    <property type="match status" value="1"/>
</dbReference>
<dbReference type="SMART" id="SM00326">
    <property type="entry name" value="SH3"/>
    <property type="match status" value="1"/>
</dbReference>
<evidence type="ECO:0000256" key="5">
    <source>
        <dbReference type="ARBA" id="ARBA00023136"/>
    </source>
</evidence>
<dbReference type="GO" id="GO:0019901">
    <property type="term" value="F:protein kinase binding"/>
    <property type="evidence" value="ECO:0007669"/>
    <property type="project" value="TreeGrafter"/>
</dbReference>
<dbReference type="Gene3D" id="3.40.50.300">
    <property type="entry name" value="P-loop containing nucleotide triphosphate hydrolases"/>
    <property type="match status" value="1"/>
</dbReference>
<dbReference type="FunFam" id="2.30.30.40:FF:000027">
    <property type="entry name" value="Disks large homolog 3 isoform 1"/>
    <property type="match status" value="1"/>
</dbReference>
<dbReference type="GO" id="GO:0097120">
    <property type="term" value="P:receptor localization to synapse"/>
    <property type="evidence" value="ECO:0007669"/>
    <property type="project" value="TreeGrafter"/>
</dbReference>
<dbReference type="FunFam" id="3.30.63.10:FF:000001">
    <property type="entry name" value="Disks large homolog 1 isoform 2"/>
    <property type="match status" value="1"/>
</dbReference>
<reference evidence="10" key="1">
    <citation type="submission" date="2025-08" db="UniProtKB">
        <authorList>
            <consortium name="Ensembl"/>
        </authorList>
    </citation>
    <scope>IDENTIFICATION</scope>
</reference>
<dbReference type="CDD" id="cd06723">
    <property type="entry name" value="PDZ1_Dlg1-2-4-like"/>
    <property type="match status" value="1"/>
</dbReference>
<dbReference type="InterPro" id="IPR016313">
    <property type="entry name" value="DLG1-like"/>
</dbReference>
<dbReference type="InterPro" id="IPR020590">
    <property type="entry name" value="Guanylate_kinase_CS"/>
</dbReference>
<dbReference type="GO" id="GO:0043113">
    <property type="term" value="P:receptor clustering"/>
    <property type="evidence" value="ECO:0007669"/>
    <property type="project" value="TreeGrafter"/>
</dbReference>
<dbReference type="InterPro" id="IPR019583">
    <property type="entry name" value="DLG1-4_PDZ_assoc"/>
</dbReference>
<dbReference type="Gene3D" id="2.30.42.10">
    <property type="match status" value="3"/>
</dbReference>
<dbReference type="Pfam" id="PF00625">
    <property type="entry name" value="Guanylate_kin"/>
    <property type="match status" value="1"/>
</dbReference>
<comment type="subcellular location">
    <subcellularLocation>
        <location evidence="1">Membrane</location>
    </subcellularLocation>
</comment>
<dbReference type="GO" id="GO:0098609">
    <property type="term" value="P:cell-cell adhesion"/>
    <property type="evidence" value="ECO:0007669"/>
    <property type="project" value="TreeGrafter"/>
</dbReference>
<keyword evidence="5" id="KW-0472">Membrane</keyword>
<dbReference type="CDD" id="cd06724">
    <property type="entry name" value="PDZ2_Dlg1-2-4-like"/>
    <property type="match status" value="1"/>
</dbReference>
<sequence>MYKYEEIILERGNSGLGFSIAGGVDNPHIPDDPGIFITKIIPGGAAAMDGRLGVNDCVLRVNDVDVSEVVHSKAVEALKEAGPVVRLLVRRRQAPPETILEVNLLKGPKGLGFSIAGGIGNQHIPGDNSIYITKIIEGGAAQKDGRLQTGDRLLAVNNIILQDVRHEEAVAALKNTSDMVYLKVAKPGPVHLNDMYAPPDYSTFPTMVDNHVGHNSSMAYMGGMEPKPVYPPPQATPSRYSPVPRHMLGEEDFTRSDSSLQGSHGHGKPADIKEVLTFPGLEKEPRKILLHKGSTGLGFNIVGGEDGEGIFVSFILAGGPADLSGELRRGDRILSVNGVNLRNATHEQAAAALKRAGQTVTIIAQYRPEEYSRFESKIHDLREQMMNSSMSSGSGSLRTSEKRSLYVRALFDYDRTRDSCLPSQGLSFSYGDILHVINASDDEWWQARLVTPHGESEQIGVIPSKKRVEKKERARLKTVKFHARTGMVDLYLKKNKEKSCFPWYLLHEEIHYTRPVIILGPMKDRVNDDLISEFPHKFGSCVPHTTRPRRENEMDGQDYHFVASREQMEKDIQDNKFIEAGQFNENLYGTSILSVRAVAERGKHCILDVSGNAIKRLQQAQLYPIAIFIKPKSAEALMELNKRQTYEQANKVFDKAVKLEQEFGEFFTAIVQGDSLDEIYNKIKLIIEEQSGPYIWIPSTEKL</sequence>
<evidence type="ECO:0000256" key="2">
    <source>
        <dbReference type="ARBA" id="ARBA00007014"/>
    </source>
</evidence>
<feature type="domain" description="PDZ" evidence="9">
    <location>
        <begin position="287"/>
        <end position="368"/>
    </location>
</feature>
<reference evidence="10" key="2">
    <citation type="submission" date="2025-09" db="UniProtKB">
        <authorList>
            <consortium name="Ensembl"/>
        </authorList>
    </citation>
    <scope>IDENTIFICATION</scope>
</reference>
<dbReference type="PROSITE" id="PS00856">
    <property type="entry name" value="GUANYLATE_KINASE_1"/>
    <property type="match status" value="1"/>
</dbReference>
<dbReference type="FunFam" id="2.30.42.10:FF:000091">
    <property type="entry name" value="disks large homolog 1 isoform X8"/>
    <property type="match status" value="1"/>
</dbReference>
<keyword evidence="3 6" id="KW-0728">SH3 domain</keyword>
<evidence type="ECO:0000256" key="3">
    <source>
        <dbReference type="ARBA" id="ARBA00022443"/>
    </source>
</evidence>
<feature type="domain" description="PDZ" evidence="9">
    <location>
        <begin position="101"/>
        <end position="188"/>
    </location>
</feature>
<dbReference type="GO" id="GO:0007268">
    <property type="term" value="P:chemical synaptic transmission"/>
    <property type="evidence" value="ECO:0007669"/>
    <property type="project" value="InterPro"/>
</dbReference>
<evidence type="ECO:0000313" key="11">
    <source>
        <dbReference type="Proteomes" id="UP000694427"/>
    </source>
</evidence>
<dbReference type="SUPFAM" id="SSF50044">
    <property type="entry name" value="SH3-domain"/>
    <property type="match status" value="1"/>
</dbReference>
<dbReference type="InterPro" id="IPR035763">
    <property type="entry name" value="DLG3_SH3"/>
</dbReference>
<dbReference type="PROSITE" id="PS50002">
    <property type="entry name" value="SH3"/>
    <property type="match status" value="1"/>
</dbReference>
<dbReference type="PROSITE" id="PS50106">
    <property type="entry name" value="PDZ"/>
    <property type="match status" value="3"/>
</dbReference>
<dbReference type="Pfam" id="PF10600">
    <property type="entry name" value="PDZ_assoc"/>
    <property type="match status" value="1"/>
</dbReference>
<dbReference type="InterPro" id="IPR036034">
    <property type="entry name" value="PDZ_sf"/>
</dbReference>
<evidence type="ECO:0000256" key="1">
    <source>
        <dbReference type="ARBA" id="ARBA00004370"/>
    </source>
</evidence>
<evidence type="ECO:0000259" key="8">
    <source>
        <dbReference type="PROSITE" id="PS50052"/>
    </source>
</evidence>
<name>A0A8C1NE41_CYPCA</name>
<dbReference type="SMART" id="SM00072">
    <property type="entry name" value="GuKc"/>
    <property type="match status" value="1"/>
</dbReference>
<dbReference type="Proteomes" id="UP000694427">
    <property type="component" value="Unplaced"/>
</dbReference>
<dbReference type="PROSITE" id="PS50052">
    <property type="entry name" value="GUANYLATE_KINASE_2"/>
    <property type="match status" value="1"/>
</dbReference>
<dbReference type="InterPro" id="IPR001478">
    <property type="entry name" value="PDZ"/>
</dbReference>
<keyword evidence="11" id="KW-1185">Reference proteome</keyword>
<comment type="similarity">
    <text evidence="2">Belongs to the MAGUK family.</text>
</comment>
<dbReference type="GO" id="GO:0099072">
    <property type="term" value="P:regulation of postsynaptic membrane neurotransmitter receptor levels"/>
    <property type="evidence" value="ECO:0007669"/>
    <property type="project" value="TreeGrafter"/>
</dbReference>
<dbReference type="SUPFAM" id="SSF52540">
    <property type="entry name" value="P-loop containing nucleoside triphosphate hydrolases"/>
    <property type="match status" value="1"/>
</dbReference>
<dbReference type="InterPro" id="IPR036028">
    <property type="entry name" value="SH3-like_dom_sf"/>
</dbReference>
<dbReference type="CDD" id="cd12029">
    <property type="entry name" value="SH3_DLG3"/>
    <property type="match status" value="1"/>
</dbReference>
<dbReference type="CDD" id="cd00071">
    <property type="entry name" value="GMPK"/>
    <property type="match status" value="1"/>
</dbReference>
<dbReference type="FunFam" id="3.40.50.300:FF:001402">
    <property type="entry name" value="Discs, large homolog 3 (Drosophila)"/>
    <property type="match status" value="1"/>
</dbReference>
<evidence type="ECO:0000256" key="4">
    <source>
        <dbReference type="ARBA" id="ARBA00022737"/>
    </source>
</evidence>
<accession>A0A8C1NE41</accession>
<dbReference type="Ensembl" id="ENSCCRT00010099228.1">
    <property type="protein sequence ID" value="ENSCCRP00010089499.1"/>
    <property type="gene ID" value="ENSCCRG00010037513.1"/>
</dbReference>
<dbReference type="PANTHER" id="PTHR23119:SF28">
    <property type="entry name" value="DISKS LARGE HOMOLOG 3"/>
    <property type="match status" value="1"/>
</dbReference>
<dbReference type="AlphaFoldDB" id="A0A8C1NE41"/>
<evidence type="ECO:0000259" key="7">
    <source>
        <dbReference type="PROSITE" id="PS50002"/>
    </source>
</evidence>
<dbReference type="SMART" id="SM00228">
    <property type="entry name" value="PDZ"/>
    <property type="match status" value="3"/>
</dbReference>
<evidence type="ECO:0000259" key="9">
    <source>
        <dbReference type="PROSITE" id="PS50106"/>
    </source>
</evidence>
<dbReference type="GO" id="GO:0016323">
    <property type="term" value="C:basolateral plasma membrane"/>
    <property type="evidence" value="ECO:0007669"/>
    <property type="project" value="TreeGrafter"/>
</dbReference>
<feature type="domain" description="PDZ" evidence="9">
    <location>
        <begin position="6"/>
        <end position="93"/>
    </location>
</feature>
<dbReference type="CDD" id="cd06795">
    <property type="entry name" value="PDZ3_Dlg1-2-4-like"/>
    <property type="match status" value="1"/>
</dbReference>
<dbReference type="GO" id="GO:0098839">
    <property type="term" value="C:postsynaptic density membrane"/>
    <property type="evidence" value="ECO:0007669"/>
    <property type="project" value="TreeGrafter"/>
</dbReference>
<dbReference type="InterPro" id="IPR008144">
    <property type="entry name" value="Guanylate_kin-like_dom"/>
</dbReference>
<proteinExistence type="inferred from homology"/>
<feature type="domain" description="Guanylate kinase-like" evidence="8">
    <location>
        <begin position="513"/>
        <end position="688"/>
    </location>
</feature>
<dbReference type="PIRSF" id="PIRSF001741">
    <property type="entry name" value="MAGUK_DLGH"/>
    <property type="match status" value="1"/>
</dbReference>
<feature type="domain" description="SH3" evidence="7">
    <location>
        <begin position="402"/>
        <end position="472"/>
    </location>
</feature>
<evidence type="ECO:0000256" key="6">
    <source>
        <dbReference type="PROSITE-ProRule" id="PRU00192"/>
    </source>
</evidence>
<evidence type="ECO:0000313" key="10">
    <source>
        <dbReference type="Ensembl" id="ENSCCRP00010089499.1"/>
    </source>
</evidence>
<keyword evidence="4" id="KW-0677">Repeat</keyword>
<dbReference type="GO" id="GO:0031594">
    <property type="term" value="C:neuromuscular junction"/>
    <property type="evidence" value="ECO:0007669"/>
    <property type="project" value="InterPro"/>
</dbReference>
<dbReference type="GO" id="GO:0043005">
    <property type="term" value="C:neuron projection"/>
    <property type="evidence" value="ECO:0007669"/>
    <property type="project" value="InterPro"/>
</dbReference>
<dbReference type="InterPro" id="IPR050614">
    <property type="entry name" value="Synaptic_Scaffolding_LAP-MAGUK"/>
</dbReference>
<protein>
    <submittedName>
        <fullName evidence="10">Discs, large homolog 3 (Drosophila)</fullName>
    </submittedName>
</protein>
<dbReference type="SUPFAM" id="SSF50156">
    <property type="entry name" value="PDZ domain-like"/>
    <property type="match status" value="3"/>
</dbReference>
<dbReference type="GO" id="GO:0045197">
    <property type="term" value="P:establishment or maintenance of epithelial cell apical/basal polarity"/>
    <property type="evidence" value="ECO:0007669"/>
    <property type="project" value="TreeGrafter"/>
</dbReference>
<dbReference type="Pfam" id="PF00595">
    <property type="entry name" value="PDZ"/>
    <property type="match status" value="3"/>
</dbReference>
<dbReference type="Gene3D" id="2.30.30.40">
    <property type="entry name" value="SH3 Domains"/>
    <property type="match status" value="1"/>
</dbReference>
<organism evidence="10 11">
    <name type="scientific">Cyprinus carpio</name>
    <name type="common">Common carp</name>
    <dbReference type="NCBI Taxonomy" id="7962"/>
    <lineage>
        <taxon>Eukaryota</taxon>
        <taxon>Metazoa</taxon>
        <taxon>Chordata</taxon>
        <taxon>Craniata</taxon>
        <taxon>Vertebrata</taxon>
        <taxon>Euteleostomi</taxon>
        <taxon>Actinopterygii</taxon>
        <taxon>Neopterygii</taxon>
        <taxon>Teleostei</taxon>
        <taxon>Ostariophysi</taxon>
        <taxon>Cypriniformes</taxon>
        <taxon>Cyprinidae</taxon>
        <taxon>Cyprininae</taxon>
        <taxon>Cyprinus</taxon>
    </lineage>
</organism>
<dbReference type="PANTHER" id="PTHR23119">
    <property type="entry name" value="DISCS LARGE"/>
    <property type="match status" value="1"/>
</dbReference>
<dbReference type="InterPro" id="IPR027417">
    <property type="entry name" value="P-loop_NTPase"/>
</dbReference>
<dbReference type="InterPro" id="IPR008145">
    <property type="entry name" value="GK/Ca_channel_bsu"/>
</dbReference>
<dbReference type="GO" id="GO:0035255">
    <property type="term" value="F:ionotropic glutamate receptor binding"/>
    <property type="evidence" value="ECO:0007669"/>
    <property type="project" value="TreeGrafter"/>
</dbReference>
<dbReference type="FunFam" id="2.30.42.10:FF:000002">
    <property type="entry name" value="Disks large homolog 4 isoform 2"/>
    <property type="match status" value="1"/>
</dbReference>
<dbReference type="Pfam" id="PF00018">
    <property type="entry name" value="SH3_1"/>
    <property type="match status" value="1"/>
</dbReference>
<dbReference type="InterPro" id="IPR001452">
    <property type="entry name" value="SH3_domain"/>
</dbReference>